<keyword evidence="1" id="KW-0472">Membrane</keyword>
<keyword evidence="4" id="KW-1185">Reference proteome</keyword>
<name>A0ABU9D3L0_9PROT</name>
<proteinExistence type="predicted"/>
<protein>
    <submittedName>
        <fullName evidence="3">Fatty acid desaturase</fullName>
        <ecNumber evidence="3">1.14.19.-</ecNumber>
    </submittedName>
</protein>
<dbReference type="EMBL" id="JBBPCO010000001">
    <property type="protein sequence ID" value="MEK8088157.1"/>
    <property type="molecule type" value="Genomic_DNA"/>
</dbReference>
<evidence type="ECO:0000313" key="4">
    <source>
        <dbReference type="Proteomes" id="UP001446205"/>
    </source>
</evidence>
<feature type="transmembrane region" description="Helical" evidence="1">
    <location>
        <begin position="192"/>
        <end position="209"/>
    </location>
</feature>
<keyword evidence="3" id="KW-0560">Oxidoreductase</keyword>
<feature type="transmembrane region" description="Helical" evidence="1">
    <location>
        <begin position="33"/>
        <end position="52"/>
    </location>
</feature>
<dbReference type="EC" id="1.14.19.-" evidence="3"/>
<dbReference type="GO" id="GO:0016491">
    <property type="term" value="F:oxidoreductase activity"/>
    <property type="evidence" value="ECO:0007669"/>
    <property type="project" value="UniProtKB-KW"/>
</dbReference>
<dbReference type="InterPro" id="IPR012171">
    <property type="entry name" value="Fatty_acid_desaturase"/>
</dbReference>
<dbReference type="RefSeq" id="WP_341369224.1">
    <property type="nucleotide sequence ID" value="NZ_JBBPCO010000001.1"/>
</dbReference>
<feature type="transmembrane region" description="Helical" evidence="1">
    <location>
        <begin position="58"/>
        <end position="77"/>
    </location>
</feature>
<gene>
    <name evidence="3" type="ORF">WOB96_00110</name>
</gene>
<feature type="domain" description="Fatty acid desaturase" evidence="2">
    <location>
        <begin position="61"/>
        <end position="317"/>
    </location>
</feature>
<feature type="transmembrane region" description="Helical" evidence="1">
    <location>
        <begin position="215"/>
        <end position="236"/>
    </location>
</feature>
<evidence type="ECO:0000313" key="3">
    <source>
        <dbReference type="EMBL" id="MEK8088157.1"/>
    </source>
</evidence>
<sequence length="373" mass="43318">MNHTLRALQDIKLQTVRESISPACYQRSHAKALLWYGFDLALYLAAMTGVFLSDSPVLKLFFGLLAGCAVAFMFVWAHDAAHGSLFQNKRVAEVLGTIFMLPSLNMYRLWALGHNKVHHGFTSFSPVDWIWRPLTPAEYAAKGWWQRALYRLERTPYFCALHYILRVWWPGMVRFRPDEQHKDRHMFTLNKLITLAFALGFGAILYAFGGGIWGLIAGLFLPWLVFNYFIALFVFLHHTHPDIPFFDQRKEWSNTIGQLYCSTVVRCSRISELLIHNIMTHTPHHVDARIPFYHLKRAHADLKASYGEFIHEYRFRWSTVRGIFRQCKLYDFENQVWHDFRQARQLLAVAGSMQPETRNASCTSTLGEARISG</sequence>
<keyword evidence="1" id="KW-1133">Transmembrane helix</keyword>
<organism evidence="3 4">
    <name type="scientific">Thermithiobacillus plumbiphilus</name>
    <dbReference type="NCBI Taxonomy" id="1729899"/>
    <lineage>
        <taxon>Bacteria</taxon>
        <taxon>Pseudomonadati</taxon>
        <taxon>Pseudomonadota</taxon>
        <taxon>Acidithiobacillia</taxon>
        <taxon>Acidithiobacillales</taxon>
        <taxon>Thermithiobacillaceae</taxon>
        <taxon>Thermithiobacillus</taxon>
    </lineage>
</organism>
<keyword evidence="1" id="KW-0812">Transmembrane</keyword>
<dbReference type="PANTHER" id="PTHR32100">
    <property type="entry name" value="OMEGA-6 FATTY ACID DESATURASE, CHLOROPLASTIC"/>
    <property type="match status" value="1"/>
</dbReference>
<evidence type="ECO:0000259" key="2">
    <source>
        <dbReference type="Pfam" id="PF00487"/>
    </source>
</evidence>
<dbReference type="Proteomes" id="UP001446205">
    <property type="component" value="Unassembled WGS sequence"/>
</dbReference>
<evidence type="ECO:0000256" key="1">
    <source>
        <dbReference type="SAM" id="Phobius"/>
    </source>
</evidence>
<dbReference type="InterPro" id="IPR005804">
    <property type="entry name" value="FA_desaturase_dom"/>
</dbReference>
<comment type="caution">
    <text evidence="3">The sequence shown here is derived from an EMBL/GenBank/DDBJ whole genome shotgun (WGS) entry which is preliminary data.</text>
</comment>
<reference evidence="3 4" key="1">
    <citation type="submission" date="2024-04" db="EMBL/GenBank/DDBJ databases">
        <authorList>
            <person name="Abashina T."/>
            <person name="Shaikin A."/>
        </authorList>
    </citation>
    <scope>NUCLEOTIDE SEQUENCE [LARGE SCALE GENOMIC DNA]</scope>
    <source>
        <strain evidence="3 4">AAFK</strain>
    </source>
</reference>
<dbReference type="Pfam" id="PF00487">
    <property type="entry name" value="FA_desaturase"/>
    <property type="match status" value="1"/>
</dbReference>
<accession>A0ABU9D3L0</accession>